<proteinExistence type="predicted"/>
<keyword evidence="2" id="KW-1185">Reference proteome</keyword>
<reference evidence="1 2" key="1">
    <citation type="submission" date="2020-03" db="EMBL/GenBank/DDBJ databases">
        <title>Draft genome sequence of environmentally isolated violet-colored cultures.</title>
        <authorList>
            <person name="Wilson H.S."/>
        </authorList>
    </citation>
    <scope>NUCLEOTIDE SEQUENCE [LARGE SCALE GENOMIC DNA]</scope>
    <source>
        <strain evidence="1 2">HSC-16F04</strain>
    </source>
</reference>
<accession>A0ABX0KV84</accession>
<name>A0ABX0KV84_9NEIS</name>
<evidence type="ECO:0000313" key="2">
    <source>
        <dbReference type="Proteomes" id="UP000712570"/>
    </source>
</evidence>
<evidence type="ECO:0000313" key="1">
    <source>
        <dbReference type="EMBL" id="NHQ88640.1"/>
    </source>
</evidence>
<gene>
    <name evidence="1" type="ORF">HA050_21305</name>
</gene>
<protein>
    <submittedName>
        <fullName evidence="1">Uncharacterized protein</fullName>
    </submittedName>
</protein>
<dbReference type="EMBL" id="JAAOLX010000020">
    <property type="protein sequence ID" value="NHQ88640.1"/>
    <property type="molecule type" value="Genomic_DNA"/>
</dbReference>
<sequence length="84" mass="9977">MKHALAKYMRAGVKEEQYFQILDYTKEHQFQQEAIFYLLEPDINQKIYGLPEYLSALNSTLLNESATLFRRRYFAKGRHAGFIL</sequence>
<dbReference type="Proteomes" id="UP000712570">
    <property type="component" value="Unassembled WGS sequence"/>
</dbReference>
<dbReference type="RefSeq" id="WP_166830471.1">
    <property type="nucleotide sequence ID" value="NZ_JAAOLX010000020.1"/>
</dbReference>
<organism evidence="1 2">
    <name type="scientific">Iodobacter violaceini</name>
    <dbReference type="NCBI Taxonomy" id="3044271"/>
    <lineage>
        <taxon>Bacteria</taxon>
        <taxon>Pseudomonadati</taxon>
        <taxon>Pseudomonadota</taxon>
        <taxon>Betaproteobacteria</taxon>
        <taxon>Neisseriales</taxon>
        <taxon>Chitinibacteraceae</taxon>
        <taxon>Iodobacter</taxon>
    </lineage>
</organism>
<comment type="caution">
    <text evidence="1">The sequence shown here is derived from an EMBL/GenBank/DDBJ whole genome shotgun (WGS) entry which is preliminary data.</text>
</comment>